<proteinExistence type="predicted"/>
<dbReference type="InterPro" id="IPR020846">
    <property type="entry name" value="MFS_dom"/>
</dbReference>
<feature type="transmembrane region" description="Helical" evidence="4">
    <location>
        <begin position="313"/>
        <end position="333"/>
    </location>
</feature>
<evidence type="ECO:0000256" key="2">
    <source>
        <dbReference type="ARBA" id="ARBA00022989"/>
    </source>
</evidence>
<dbReference type="Pfam" id="PF07690">
    <property type="entry name" value="MFS_1"/>
    <property type="match status" value="1"/>
</dbReference>
<feature type="transmembrane region" description="Helical" evidence="4">
    <location>
        <begin position="192"/>
        <end position="211"/>
    </location>
</feature>
<accession>A0A136A5G9</accession>
<dbReference type="PANTHER" id="PTHR23524:SF1">
    <property type="entry name" value="MRH DOMAIN-CONTAINING PROTEIN-RELATED"/>
    <property type="match status" value="1"/>
</dbReference>
<feature type="transmembrane region" description="Helical" evidence="4">
    <location>
        <begin position="118"/>
        <end position="141"/>
    </location>
</feature>
<feature type="transmembrane region" description="Helical" evidence="4">
    <location>
        <begin position="27"/>
        <end position="49"/>
    </location>
</feature>
<dbReference type="PROSITE" id="PS50850">
    <property type="entry name" value="MFS"/>
    <property type="match status" value="1"/>
</dbReference>
<keyword evidence="7" id="KW-1185">Reference proteome</keyword>
<feature type="domain" description="Major facilitator superfamily (MFS) profile" evidence="5">
    <location>
        <begin position="26"/>
        <end position="429"/>
    </location>
</feature>
<keyword evidence="2 4" id="KW-1133">Transmembrane helix</keyword>
<dbReference type="OrthoDB" id="7066727at2"/>
<feature type="transmembrane region" description="Helical" evidence="4">
    <location>
        <begin position="93"/>
        <end position="112"/>
    </location>
</feature>
<feature type="transmembrane region" description="Helical" evidence="4">
    <location>
        <begin position="404"/>
        <end position="424"/>
    </location>
</feature>
<evidence type="ECO:0000313" key="7">
    <source>
        <dbReference type="Proteomes" id="UP000070299"/>
    </source>
</evidence>
<protein>
    <submittedName>
        <fullName evidence="6">MFS transporter</fullName>
    </submittedName>
</protein>
<evidence type="ECO:0000256" key="3">
    <source>
        <dbReference type="ARBA" id="ARBA00023136"/>
    </source>
</evidence>
<name>A0A136A5G9_9ALTE</name>
<feature type="transmembrane region" description="Helical" evidence="4">
    <location>
        <begin position="375"/>
        <end position="398"/>
    </location>
</feature>
<dbReference type="SUPFAM" id="SSF103473">
    <property type="entry name" value="MFS general substrate transporter"/>
    <property type="match status" value="1"/>
</dbReference>
<feature type="transmembrane region" description="Helical" evidence="4">
    <location>
        <begin position="339"/>
        <end position="363"/>
    </location>
</feature>
<dbReference type="AlphaFoldDB" id="A0A136A5G9"/>
<evidence type="ECO:0000259" key="5">
    <source>
        <dbReference type="PROSITE" id="PS50850"/>
    </source>
</evidence>
<dbReference type="Gene3D" id="1.20.1250.20">
    <property type="entry name" value="MFS general substrate transporter like domains"/>
    <property type="match status" value="2"/>
</dbReference>
<evidence type="ECO:0000313" key="6">
    <source>
        <dbReference type="EMBL" id="KXI30454.1"/>
    </source>
</evidence>
<comment type="caution">
    <text evidence="6">The sequence shown here is derived from an EMBL/GenBank/DDBJ whole genome shotgun (WGS) entry which is preliminary data.</text>
</comment>
<reference evidence="7" key="1">
    <citation type="submission" date="2016-02" db="EMBL/GenBank/DDBJ databases">
        <authorList>
            <person name="Schultz-Johansen M."/>
            <person name="Glaring M.A."/>
            <person name="Bech P.K."/>
            <person name="Stougaard P."/>
        </authorList>
    </citation>
    <scope>NUCLEOTIDE SEQUENCE [LARGE SCALE GENOMIC DNA]</scope>
    <source>
        <strain evidence="7">S66</strain>
    </source>
</reference>
<feature type="transmembrane region" description="Helical" evidence="4">
    <location>
        <begin position="69"/>
        <end position="86"/>
    </location>
</feature>
<gene>
    <name evidence="6" type="ORF">AX660_10850</name>
</gene>
<evidence type="ECO:0000256" key="1">
    <source>
        <dbReference type="ARBA" id="ARBA00022692"/>
    </source>
</evidence>
<dbReference type="STRING" id="1799789.AX660_10850"/>
<keyword evidence="1 4" id="KW-0812">Transmembrane</keyword>
<evidence type="ECO:0000256" key="4">
    <source>
        <dbReference type="SAM" id="Phobius"/>
    </source>
</evidence>
<sequence length="438" mass="46732">MSDSRIEKKYLGIQLSEGVNSWHMSTFYLTCIACILLATFINAFQPFLFSEIMNIPKAEQGVVSGKLNFWGEMAIIFSVGIWGALSDKIGRRTIIVIGFLLVAAALYLYPQAKSVNELIIYRIIYGLGIAAGTCMIVTLLADYAKDINRGKAAGLQGVCNGIGAVIALFVLLRLPAVFQEQGMSAIDAGHKTYIIVAVFAVVVGLLSIRGLKAHQPAVNVHKQAISTMMLDGIKAAREPGIALAYGAAFVSRANLTIVGAFMTLWLSNYGTEEAGMSAADALKKAGIIVAIAQSVALFGAPFFGILTDKINRVSALLIALCITFIGYCSTYLVNDPFGGGMIVVVVIIGLSEIGAIITSGVLISQQTPKEKRGAVIGIFNLCGAIGILVSSVVGGYLYDHWDHSGPFVFVGFCGLVVFVWGLIVRHKIIPLNEQVIAK</sequence>
<organism evidence="6 7">
    <name type="scientific">Paraglaciecola hydrolytica</name>
    <dbReference type="NCBI Taxonomy" id="1799789"/>
    <lineage>
        <taxon>Bacteria</taxon>
        <taxon>Pseudomonadati</taxon>
        <taxon>Pseudomonadota</taxon>
        <taxon>Gammaproteobacteria</taxon>
        <taxon>Alteromonadales</taxon>
        <taxon>Alteromonadaceae</taxon>
        <taxon>Paraglaciecola</taxon>
    </lineage>
</organism>
<feature type="transmembrane region" description="Helical" evidence="4">
    <location>
        <begin position="285"/>
        <end position="306"/>
    </location>
</feature>
<keyword evidence="3 4" id="KW-0472">Membrane</keyword>
<feature type="transmembrane region" description="Helical" evidence="4">
    <location>
        <begin position="242"/>
        <end position="265"/>
    </location>
</feature>
<feature type="transmembrane region" description="Helical" evidence="4">
    <location>
        <begin position="153"/>
        <end position="172"/>
    </location>
</feature>
<dbReference type="PANTHER" id="PTHR23524">
    <property type="entry name" value="TRANSPORTER, PUTATIVE (AFU_ORTHOLOGUE AFUA_8G04850)-RELATED"/>
    <property type="match status" value="1"/>
</dbReference>
<dbReference type="Proteomes" id="UP000070299">
    <property type="component" value="Unassembled WGS sequence"/>
</dbReference>
<dbReference type="EMBL" id="LSNE01000003">
    <property type="protein sequence ID" value="KXI30454.1"/>
    <property type="molecule type" value="Genomic_DNA"/>
</dbReference>
<dbReference type="InterPro" id="IPR011701">
    <property type="entry name" value="MFS"/>
</dbReference>
<dbReference type="GO" id="GO:0022857">
    <property type="term" value="F:transmembrane transporter activity"/>
    <property type="evidence" value="ECO:0007669"/>
    <property type="project" value="InterPro"/>
</dbReference>
<dbReference type="InterPro" id="IPR036259">
    <property type="entry name" value="MFS_trans_sf"/>
</dbReference>
<dbReference type="RefSeq" id="WP_068374953.1">
    <property type="nucleotide sequence ID" value="NZ_LSNE01000003.1"/>
</dbReference>